<protein>
    <recommendedName>
        <fullName evidence="5">SMODS and SLOG-associating 2TM effector domain-containing protein</fullName>
    </recommendedName>
</protein>
<reference evidence="3 4" key="1">
    <citation type="submission" date="2023-08" db="EMBL/GenBank/DDBJ databases">
        <authorList>
            <person name="Palmer J.M."/>
        </authorList>
    </citation>
    <scope>NUCLEOTIDE SEQUENCE [LARGE SCALE GENOMIC DNA]</scope>
    <source>
        <strain evidence="3 4">TWF481</strain>
    </source>
</reference>
<keyword evidence="2" id="KW-0812">Transmembrane</keyword>
<keyword evidence="2" id="KW-1133">Transmembrane helix</keyword>
<evidence type="ECO:0000313" key="3">
    <source>
        <dbReference type="EMBL" id="KAK6506658.1"/>
    </source>
</evidence>
<name>A0AAV9WCW1_9PEZI</name>
<feature type="region of interest" description="Disordered" evidence="1">
    <location>
        <begin position="59"/>
        <end position="79"/>
    </location>
</feature>
<evidence type="ECO:0000313" key="4">
    <source>
        <dbReference type="Proteomes" id="UP001370758"/>
    </source>
</evidence>
<feature type="transmembrane region" description="Helical" evidence="2">
    <location>
        <begin position="129"/>
        <end position="150"/>
    </location>
</feature>
<comment type="caution">
    <text evidence="3">The sequence shown here is derived from an EMBL/GenBank/DDBJ whole genome shotgun (WGS) entry which is preliminary data.</text>
</comment>
<keyword evidence="2" id="KW-0472">Membrane</keyword>
<evidence type="ECO:0008006" key="5">
    <source>
        <dbReference type="Google" id="ProtNLM"/>
    </source>
</evidence>
<feature type="compositionally biased region" description="Pro residues" evidence="1">
    <location>
        <begin position="249"/>
        <end position="270"/>
    </location>
</feature>
<evidence type="ECO:0000256" key="2">
    <source>
        <dbReference type="SAM" id="Phobius"/>
    </source>
</evidence>
<gene>
    <name evidence="3" type="ORF">TWF481_005117</name>
</gene>
<dbReference type="AlphaFoldDB" id="A0AAV9WCW1"/>
<dbReference type="Proteomes" id="UP001370758">
    <property type="component" value="Unassembled WGS sequence"/>
</dbReference>
<accession>A0AAV9WCW1</accession>
<keyword evidence="4" id="KW-1185">Reference proteome</keyword>
<proteinExistence type="predicted"/>
<organism evidence="3 4">
    <name type="scientific">Arthrobotrys musiformis</name>
    <dbReference type="NCBI Taxonomy" id="47236"/>
    <lineage>
        <taxon>Eukaryota</taxon>
        <taxon>Fungi</taxon>
        <taxon>Dikarya</taxon>
        <taxon>Ascomycota</taxon>
        <taxon>Pezizomycotina</taxon>
        <taxon>Orbiliomycetes</taxon>
        <taxon>Orbiliales</taxon>
        <taxon>Orbiliaceae</taxon>
        <taxon>Arthrobotrys</taxon>
    </lineage>
</organism>
<feature type="region of interest" description="Disordered" evidence="1">
    <location>
        <begin position="1"/>
        <end position="29"/>
    </location>
</feature>
<feature type="region of interest" description="Disordered" evidence="1">
    <location>
        <begin position="249"/>
        <end position="283"/>
    </location>
</feature>
<feature type="transmembrane region" description="Helical" evidence="2">
    <location>
        <begin position="156"/>
        <end position="174"/>
    </location>
</feature>
<sequence>MALHRRISLSDLEAPEAPITQQPSHHLPPKYFEYKPGGRDEFFRDLEAYQAAAQIHAQHHLTTPTSPTSETHDAPSYDSIGDNLPTIHETKIFKRRLLHTLRGIREFTEKRRNTPKWSNCFGLTHSIRLALAVVLILGMVGGIVVMAITFRQVAGMLALGVFLVVFIGFSFFTLRKYVYQQRLVEALLIGLGKVERFEKMDEKTLKRIKKGVDATLSPHFWIESERRMEEAVPEELRLPAEHARAVEIQPPPPAHFPVEHLPPPAPPPPVETTEGQDVARRAE</sequence>
<dbReference type="EMBL" id="JAVHJL010000003">
    <property type="protein sequence ID" value="KAK6506658.1"/>
    <property type="molecule type" value="Genomic_DNA"/>
</dbReference>
<evidence type="ECO:0000256" key="1">
    <source>
        <dbReference type="SAM" id="MobiDB-lite"/>
    </source>
</evidence>